<organism evidence="2 3">
    <name type="scientific">Rhododendron simsii</name>
    <name type="common">Sims's rhododendron</name>
    <dbReference type="NCBI Taxonomy" id="118357"/>
    <lineage>
        <taxon>Eukaryota</taxon>
        <taxon>Viridiplantae</taxon>
        <taxon>Streptophyta</taxon>
        <taxon>Embryophyta</taxon>
        <taxon>Tracheophyta</taxon>
        <taxon>Spermatophyta</taxon>
        <taxon>Magnoliopsida</taxon>
        <taxon>eudicotyledons</taxon>
        <taxon>Gunneridae</taxon>
        <taxon>Pentapetalae</taxon>
        <taxon>asterids</taxon>
        <taxon>Ericales</taxon>
        <taxon>Ericaceae</taxon>
        <taxon>Ericoideae</taxon>
        <taxon>Rhodoreae</taxon>
        <taxon>Rhododendron</taxon>
    </lineage>
</organism>
<name>A0A834LI10_RHOSS</name>
<dbReference type="PANTHER" id="PTHR35046:SF18">
    <property type="entry name" value="RNA-DIRECTED DNA POLYMERASE"/>
    <property type="match status" value="1"/>
</dbReference>
<reference evidence="2" key="1">
    <citation type="submission" date="2019-11" db="EMBL/GenBank/DDBJ databases">
        <authorList>
            <person name="Liu Y."/>
            <person name="Hou J."/>
            <person name="Li T.-Q."/>
            <person name="Guan C.-H."/>
            <person name="Wu X."/>
            <person name="Wu H.-Z."/>
            <person name="Ling F."/>
            <person name="Zhang R."/>
            <person name="Shi X.-G."/>
            <person name="Ren J.-P."/>
            <person name="Chen E.-F."/>
            <person name="Sun J.-M."/>
        </authorList>
    </citation>
    <scope>NUCLEOTIDE SEQUENCE</scope>
    <source>
        <strain evidence="2">Adult_tree_wgs_1</strain>
        <tissue evidence="2">Leaves</tissue>
    </source>
</reference>
<evidence type="ECO:0000259" key="1">
    <source>
        <dbReference type="Pfam" id="PF24626"/>
    </source>
</evidence>
<dbReference type="PANTHER" id="PTHR35046">
    <property type="entry name" value="ZINC KNUCKLE (CCHC-TYPE) FAMILY PROTEIN"/>
    <property type="match status" value="1"/>
</dbReference>
<evidence type="ECO:0000313" key="3">
    <source>
        <dbReference type="Proteomes" id="UP000626092"/>
    </source>
</evidence>
<dbReference type="OrthoDB" id="1935586at2759"/>
<evidence type="ECO:0000313" key="2">
    <source>
        <dbReference type="EMBL" id="KAF7136466.1"/>
    </source>
</evidence>
<protein>
    <recommendedName>
        <fullName evidence="1">Tf2-1-like SH3-like domain-containing protein</fullName>
    </recommendedName>
</protein>
<feature type="domain" description="Tf2-1-like SH3-like" evidence="1">
    <location>
        <begin position="68"/>
        <end position="125"/>
    </location>
</feature>
<dbReference type="EMBL" id="WJXA01000008">
    <property type="protein sequence ID" value="KAF7136466.1"/>
    <property type="molecule type" value="Genomic_DNA"/>
</dbReference>
<comment type="caution">
    <text evidence="2">The sequence shown here is derived from an EMBL/GenBank/DDBJ whole genome shotgun (WGS) entry which is preliminary data.</text>
</comment>
<keyword evidence="3" id="KW-1185">Reference proteome</keyword>
<dbReference type="Proteomes" id="UP000626092">
    <property type="component" value="Unassembled WGS sequence"/>
</dbReference>
<dbReference type="AlphaFoldDB" id="A0A834LI10"/>
<proteinExistence type="predicted"/>
<sequence>MGCLWVQSPFPIDLAPVPNLKRIHGKAKDFVQQLQRIHKETEHHLHDSTAKYKHEADRKRRFVEFDVGDFVYAVLTKDRYSAHDYNKLVARKIGPVEVIEKINPNAYHLKLPSHIRIADVFNVKHYTVQRGQLV</sequence>
<gene>
    <name evidence="2" type="ORF">RHSIM_Rhsim08G0109300</name>
</gene>
<dbReference type="Pfam" id="PF24626">
    <property type="entry name" value="SH3_Tf2-1"/>
    <property type="match status" value="1"/>
</dbReference>
<accession>A0A834LI10</accession>
<dbReference type="InterPro" id="IPR056924">
    <property type="entry name" value="SH3_Tf2-1"/>
</dbReference>